<reference evidence="1 2" key="1">
    <citation type="journal article" date="2011" name="Nature">
        <title>Genome sequencing reveals insights into physiology and longevity of the naked mole rat.</title>
        <authorList>
            <person name="Kim E.B."/>
            <person name="Fang X."/>
            <person name="Fushan A.A."/>
            <person name="Huang Z."/>
            <person name="Lobanov A.V."/>
            <person name="Han L."/>
            <person name="Marino S.M."/>
            <person name="Sun X."/>
            <person name="Turanov A.A."/>
            <person name="Yang P."/>
            <person name="Yim S.H."/>
            <person name="Zhao X."/>
            <person name="Kasaikina M.V."/>
            <person name="Stoletzki N."/>
            <person name="Peng C."/>
            <person name="Polak P."/>
            <person name="Xiong Z."/>
            <person name="Kiezun A."/>
            <person name="Zhu Y."/>
            <person name="Chen Y."/>
            <person name="Kryukov G.V."/>
            <person name="Zhang Q."/>
            <person name="Peshkin L."/>
            <person name="Yang L."/>
            <person name="Bronson R.T."/>
            <person name="Buffenstein R."/>
            <person name="Wang B."/>
            <person name="Han C."/>
            <person name="Li Q."/>
            <person name="Chen L."/>
            <person name="Zhao W."/>
            <person name="Sunyaev S.R."/>
            <person name="Park T.J."/>
            <person name="Zhang G."/>
            <person name="Wang J."/>
            <person name="Gladyshev V.N."/>
        </authorList>
    </citation>
    <scope>NUCLEOTIDE SEQUENCE [LARGE SCALE GENOMIC DNA]</scope>
</reference>
<evidence type="ECO:0000313" key="1">
    <source>
        <dbReference type="EMBL" id="EHB03208.1"/>
    </source>
</evidence>
<accession>G5B1P7</accession>
<sequence length="66" mass="7408">MLRVVADLEVECYPPQQRLMLGEELPVAALILQTFAVWEQSAASVSCSKEQKLQAGLLLAIHWKQK</sequence>
<dbReference type="Proteomes" id="UP000006813">
    <property type="component" value="Unassembled WGS sequence"/>
</dbReference>
<evidence type="ECO:0000313" key="2">
    <source>
        <dbReference type="Proteomes" id="UP000006813"/>
    </source>
</evidence>
<proteinExistence type="predicted"/>
<protein>
    <submittedName>
        <fullName evidence="1">Uncharacterized protein</fullName>
    </submittedName>
</protein>
<organism evidence="1 2">
    <name type="scientific">Heterocephalus glaber</name>
    <name type="common">Naked mole rat</name>
    <dbReference type="NCBI Taxonomy" id="10181"/>
    <lineage>
        <taxon>Eukaryota</taxon>
        <taxon>Metazoa</taxon>
        <taxon>Chordata</taxon>
        <taxon>Craniata</taxon>
        <taxon>Vertebrata</taxon>
        <taxon>Euteleostomi</taxon>
        <taxon>Mammalia</taxon>
        <taxon>Eutheria</taxon>
        <taxon>Euarchontoglires</taxon>
        <taxon>Glires</taxon>
        <taxon>Rodentia</taxon>
        <taxon>Hystricomorpha</taxon>
        <taxon>Bathyergidae</taxon>
        <taxon>Heterocephalus</taxon>
    </lineage>
</organism>
<dbReference type="InParanoid" id="G5B1P7"/>
<name>G5B1P7_HETGA</name>
<dbReference type="EMBL" id="JH167987">
    <property type="protein sequence ID" value="EHB03208.1"/>
    <property type="molecule type" value="Genomic_DNA"/>
</dbReference>
<dbReference type="AlphaFoldDB" id="G5B1P7"/>
<gene>
    <name evidence="1" type="ORF">GW7_10460</name>
</gene>